<organism evidence="1 2">
    <name type="scientific">Candidatus Magnetobacterium bavaricum</name>
    <dbReference type="NCBI Taxonomy" id="29290"/>
    <lineage>
        <taxon>Bacteria</taxon>
        <taxon>Pseudomonadati</taxon>
        <taxon>Nitrospirota</taxon>
        <taxon>Thermodesulfovibrionia</taxon>
        <taxon>Thermodesulfovibrionales</taxon>
        <taxon>Candidatus Magnetobacteriaceae</taxon>
        <taxon>Candidatus Magnetobacterium</taxon>
    </lineage>
</organism>
<evidence type="ECO:0000313" key="1">
    <source>
        <dbReference type="EMBL" id="KJU86848.1"/>
    </source>
</evidence>
<keyword evidence="2" id="KW-1185">Reference proteome</keyword>
<sequence>MGAWNVAILNPKWIANEIMKLPIETAILMELGVGTTLRLRAKIADLFFIPTNERLILNPSKEDDEVFKLADSAVNKLYNTLPYTPIEAIGYNFTYELDEREDFSVDIKFELPCLNDFYKDIEASAVLESEVHHALKLSNDAYVIFNITLRIVSDKKIVAINYHYQTDNDRGRIEHALDKFYINYKHSQLAISRLTKNGE</sequence>
<gene>
    <name evidence="1" type="ORF">MBAV_000962</name>
</gene>
<name>A0A0F3H1R0_9BACT</name>
<dbReference type="AlphaFoldDB" id="A0A0F3H1R0"/>
<dbReference type="EMBL" id="LACI01000436">
    <property type="protein sequence ID" value="KJU86848.1"/>
    <property type="molecule type" value="Genomic_DNA"/>
</dbReference>
<proteinExistence type="predicted"/>
<evidence type="ECO:0000313" key="2">
    <source>
        <dbReference type="Proteomes" id="UP000033423"/>
    </source>
</evidence>
<protein>
    <submittedName>
        <fullName evidence="1">Uncharacterized protein</fullName>
    </submittedName>
</protein>
<comment type="caution">
    <text evidence="1">The sequence shown here is derived from an EMBL/GenBank/DDBJ whole genome shotgun (WGS) entry which is preliminary data.</text>
</comment>
<dbReference type="Proteomes" id="UP000033423">
    <property type="component" value="Unassembled WGS sequence"/>
</dbReference>
<reference evidence="1 2" key="1">
    <citation type="submission" date="2015-02" db="EMBL/GenBank/DDBJ databases">
        <title>Single-cell genomics of uncultivated deep-branching MTB reveals a conserved set of magnetosome genes.</title>
        <authorList>
            <person name="Kolinko S."/>
            <person name="Richter M."/>
            <person name="Glockner F.O."/>
            <person name="Brachmann A."/>
            <person name="Schuler D."/>
        </authorList>
    </citation>
    <scope>NUCLEOTIDE SEQUENCE [LARGE SCALE GENOMIC DNA]</scope>
    <source>
        <strain evidence="1">TM-1</strain>
    </source>
</reference>
<accession>A0A0F3H1R0</accession>